<dbReference type="InterPro" id="IPR005996">
    <property type="entry name" value="Ribosomal_uL30_bac-type"/>
</dbReference>
<evidence type="ECO:0000313" key="1">
    <source>
        <dbReference type="EMBL" id="SVE92693.1"/>
    </source>
</evidence>
<gene>
    <name evidence="1" type="primary">EOG090X0EYV</name>
</gene>
<dbReference type="InterPro" id="IPR036919">
    <property type="entry name" value="Ribo_uL30_ferredoxin-like_sf"/>
</dbReference>
<dbReference type="PANTHER" id="PTHR15892:SF2">
    <property type="entry name" value="LARGE RIBOSOMAL SUBUNIT PROTEIN UL30M"/>
    <property type="match status" value="1"/>
</dbReference>
<proteinExistence type="evidence at transcript level"/>
<name>A0A4Y7NIH4_9CRUS</name>
<organism evidence="1">
    <name type="scientific">Megafenestra aurita</name>
    <dbReference type="NCBI Taxonomy" id="2291010"/>
    <lineage>
        <taxon>Eukaryota</taxon>
        <taxon>Metazoa</taxon>
        <taxon>Ecdysozoa</taxon>
        <taxon>Arthropoda</taxon>
        <taxon>Crustacea</taxon>
        <taxon>Branchiopoda</taxon>
        <taxon>Diplostraca</taxon>
        <taxon>Cladocera</taxon>
        <taxon>Anomopoda</taxon>
        <taxon>Daphniidae</taxon>
        <taxon>Megafenestra</taxon>
    </lineage>
</organism>
<dbReference type="AlphaFoldDB" id="A0A4Y7NIH4"/>
<protein>
    <submittedName>
        <fullName evidence="1">EOG090X0EYV</fullName>
    </submittedName>
</protein>
<reference evidence="1" key="1">
    <citation type="submission" date="2018-08" db="EMBL/GenBank/DDBJ databases">
        <authorList>
            <person name="Cornetti L."/>
        </authorList>
    </citation>
    <scope>NUCLEOTIDE SEQUENCE</scope>
    <source>
        <strain evidence="1">CH-H-2</strain>
    </source>
</reference>
<dbReference type="GO" id="GO:0015934">
    <property type="term" value="C:large ribosomal subunit"/>
    <property type="evidence" value="ECO:0007669"/>
    <property type="project" value="InterPro"/>
</dbReference>
<dbReference type="PANTHER" id="PTHR15892">
    <property type="entry name" value="MITOCHONDRIAL RIBOSOMAL PROTEIN L30"/>
    <property type="match status" value="1"/>
</dbReference>
<dbReference type="SUPFAM" id="SSF55129">
    <property type="entry name" value="Ribosomal protein L30p/L7e"/>
    <property type="match status" value="1"/>
</dbReference>
<sequence>MQQVPPSADDKFQGNCLCCTALSTAQGTVSLETKLQKDAPKKRNNEIGPGKYGGQEFQGFTYFPRFPGQVDPEFEPPKVYMVQRIERMKFNPFWHKKLLKEFGIDRKSSDYAIVPNTPNNCARLWKVKHLVRITPISIPQGLPEDGDMAGARLQDNGELRFIPKLKHDMLVSVNQSRTAKQPDFLDHHTLKNRLRMNWLKPW</sequence>
<accession>A0A4Y7NIH4</accession>
<dbReference type="GO" id="GO:0005739">
    <property type="term" value="C:mitochondrion"/>
    <property type="evidence" value="ECO:0007669"/>
    <property type="project" value="TreeGrafter"/>
</dbReference>
<dbReference type="EMBL" id="LR023074">
    <property type="protein sequence ID" value="SVE92693.1"/>
    <property type="molecule type" value="mRNA"/>
</dbReference>
<dbReference type="GO" id="GO:0003735">
    <property type="term" value="F:structural constituent of ribosome"/>
    <property type="evidence" value="ECO:0007669"/>
    <property type="project" value="InterPro"/>
</dbReference>
<dbReference type="GO" id="GO:0006412">
    <property type="term" value="P:translation"/>
    <property type="evidence" value="ECO:0007669"/>
    <property type="project" value="InterPro"/>
</dbReference>